<feature type="transmembrane region" description="Helical" evidence="6">
    <location>
        <begin position="59"/>
        <end position="84"/>
    </location>
</feature>
<dbReference type="HOGENOM" id="CLU_049710_2_2_7"/>
<keyword evidence="9" id="KW-1185">Reference proteome</keyword>
<protein>
    <submittedName>
        <fullName evidence="8">Cytochrome c assembly protein</fullName>
    </submittedName>
</protein>
<sequence>MDAGLLILALSFYFLATFIWLGYLWVQLDILHRYGGWIIGVGCVWHSLGLARLTLEAGFFPVATLGGTLSLFSWALVAAFLLFNWRYPVKVLGALAAPLAALMLCGALILPRQADIPPLLQNFWLSFHIVAALLGNATFTIAFLGGILYLVQEHQIKSKKFGFFYKRLPSLETLDALNYYCINIGFPLLTLGIVTGSLYAQYALGAFWRWDPKETMTLIAWLLYAGLLHERLAVGWRGRRAALLAIAGFVLLMITFVGADFFQRSYHRFGGFGRLP</sequence>
<dbReference type="PANTHER" id="PTHR30071">
    <property type="entry name" value="HEME EXPORTER PROTEIN C"/>
    <property type="match status" value="1"/>
</dbReference>
<dbReference type="GO" id="GO:0020037">
    <property type="term" value="F:heme binding"/>
    <property type="evidence" value="ECO:0007669"/>
    <property type="project" value="InterPro"/>
</dbReference>
<dbReference type="NCBIfam" id="TIGR03144">
    <property type="entry name" value="cytochr_II_ccsB"/>
    <property type="match status" value="1"/>
</dbReference>
<proteinExistence type="predicted"/>
<dbReference type="RefSeq" id="WP_013706973.1">
    <property type="nucleotide sequence ID" value="NC_015388.1"/>
</dbReference>
<feature type="transmembrane region" description="Helical" evidence="6">
    <location>
        <begin position="123"/>
        <end position="151"/>
    </location>
</feature>
<evidence type="ECO:0000256" key="1">
    <source>
        <dbReference type="ARBA" id="ARBA00004141"/>
    </source>
</evidence>
<feature type="transmembrane region" description="Helical" evidence="6">
    <location>
        <begin position="34"/>
        <end position="53"/>
    </location>
</feature>
<dbReference type="EMBL" id="CP002629">
    <property type="protein sequence ID" value="AEB09864.1"/>
    <property type="molecule type" value="Genomic_DNA"/>
</dbReference>
<dbReference type="InterPro" id="IPR017562">
    <property type="entry name" value="Cyt_c_biogenesis_CcsA"/>
</dbReference>
<keyword evidence="5 6" id="KW-0472">Membrane</keyword>
<evidence type="ECO:0000256" key="6">
    <source>
        <dbReference type="SAM" id="Phobius"/>
    </source>
</evidence>
<dbReference type="InterPro" id="IPR002541">
    <property type="entry name" value="Cyt_c_assembly"/>
</dbReference>
<feature type="transmembrane region" description="Helical" evidence="6">
    <location>
        <begin position="6"/>
        <end position="25"/>
    </location>
</feature>
<evidence type="ECO:0000256" key="3">
    <source>
        <dbReference type="ARBA" id="ARBA00022748"/>
    </source>
</evidence>
<feature type="domain" description="Cytochrome c assembly protein" evidence="7">
    <location>
        <begin position="65"/>
        <end position="263"/>
    </location>
</feature>
<comment type="subcellular location">
    <subcellularLocation>
        <location evidence="1">Membrane</location>
        <topology evidence="1">Multi-pass membrane protein</topology>
    </subcellularLocation>
</comment>
<dbReference type="STRING" id="880072.Desac_2035"/>
<evidence type="ECO:0000313" key="8">
    <source>
        <dbReference type="EMBL" id="AEB09864.1"/>
    </source>
</evidence>
<feature type="transmembrane region" description="Helical" evidence="6">
    <location>
        <begin position="177"/>
        <end position="204"/>
    </location>
</feature>
<dbReference type="KEGG" id="dao:Desac_2035"/>
<reference evidence="9" key="2">
    <citation type="submission" date="2011-03" db="EMBL/GenBank/DDBJ databases">
        <title>The complete genome of Desulfobacca acetoxidans DSM 11109.</title>
        <authorList>
            <consortium name="US DOE Joint Genome Institute (JGI-PGF)"/>
            <person name="Lucas S."/>
            <person name="Copeland A."/>
            <person name="Lapidus A."/>
            <person name="Bruce D."/>
            <person name="Goodwin L."/>
            <person name="Pitluck S."/>
            <person name="Peters L."/>
            <person name="Kyrpides N."/>
            <person name="Mavromatis K."/>
            <person name="Ivanova N."/>
            <person name="Ovchinnikova G."/>
            <person name="Teshima H."/>
            <person name="Detter J.C."/>
            <person name="Han C."/>
            <person name="Land M."/>
            <person name="Hauser L."/>
            <person name="Markowitz V."/>
            <person name="Cheng J.-F."/>
            <person name="Hugenholtz P."/>
            <person name="Woyke T."/>
            <person name="Wu D."/>
            <person name="Spring S."/>
            <person name="Schueler E."/>
            <person name="Brambilla E."/>
            <person name="Klenk H.-P."/>
            <person name="Eisen J.A."/>
        </authorList>
    </citation>
    <scope>NUCLEOTIDE SEQUENCE [LARGE SCALE GENOMIC DNA]</scope>
    <source>
        <strain evidence="9">ATCC 700848 / DSM 11109 / ASRB2</strain>
    </source>
</reference>
<organism evidence="8 9">
    <name type="scientific">Desulfobacca acetoxidans (strain ATCC 700848 / DSM 11109 / ASRB2)</name>
    <dbReference type="NCBI Taxonomy" id="880072"/>
    <lineage>
        <taxon>Bacteria</taxon>
        <taxon>Pseudomonadati</taxon>
        <taxon>Thermodesulfobacteriota</taxon>
        <taxon>Desulfobaccia</taxon>
        <taxon>Desulfobaccales</taxon>
        <taxon>Desulfobaccaceae</taxon>
        <taxon>Desulfobacca</taxon>
    </lineage>
</organism>
<evidence type="ECO:0000259" key="7">
    <source>
        <dbReference type="Pfam" id="PF01578"/>
    </source>
</evidence>
<evidence type="ECO:0000256" key="4">
    <source>
        <dbReference type="ARBA" id="ARBA00022989"/>
    </source>
</evidence>
<keyword evidence="4 6" id="KW-1133">Transmembrane helix</keyword>
<evidence type="ECO:0000313" key="9">
    <source>
        <dbReference type="Proteomes" id="UP000000483"/>
    </source>
</evidence>
<name>F2NI95_DESAR</name>
<feature type="transmembrane region" description="Helical" evidence="6">
    <location>
        <begin position="216"/>
        <end position="234"/>
    </location>
</feature>
<dbReference type="InterPro" id="IPR045062">
    <property type="entry name" value="Cyt_c_biogenesis_CcsA/CcmC"/>
</dbReference>
<keyword evidence="3" id="KW-0201">Cytochrome c-type biogenesis</keyword>
<dbReference type="Pfam" id="PF01578">
    <property type="entry name" value="Cytochrom_C_asm"/>
    <property type="match status" value="1"/>
</dbReference>
<reference evidence="8 9" key="1">
    <citation type="journal article" date="2011" name="Stand. Genomic Sci.">
        <title>Complete genome sequence of the acetate-degrading sulfate reducer Desulfobacca acetoxidans type strain (ASRB2).</title>
        <authorList>
            <person name="Goker M."/>
            <person name="Teshima H."/>
            <person name="Lapidus A."/>
            <person name="Nolan M."/>
            <person name="Lucas S."/>
            <person name="Hammon N."/>
            <person name="Deshpande S."/>
            <person name="Cheng J.F."/>
            <person name="Tapia R."/>
            <person name="Han C."/>
            <person name="Goodwin L."/>
            <person name="Pitluck S."/>
            <person name="Huntemann M."/>
            <person name="Liolios K."/>
            <person name="Ivanova N."/>
            <person name="Pagani I."/>
            <person name="Mavromatis K."/>
            <person name="Ovchinikova G."/>
            <person name="Pati A."/>
            <person name="Chen A."/>
            <person name="Palaniappan K."/>
            <person name="Land M."/>
            <person name="Hauser L."/>
            <person name="Brambilla E.M."/>
            <person name="Rohde M."/>
            <person name="Spring S."/>
            <person name="Detter J.C."/>
            <person name="Woyke T."/>
            <person name="Bristow J."/>
            <person name="Eisen J.A."/>
            <person name="Markowitz V."/>
            <person name="Hugenholtz P."/>
            <person name="Kyrpides N.C."/>
            <person name="Klenk H.P."/>
        </authorList>
    </citation>
    <scope>NUCLEOTIDE SEQUENCE [LARGE SCALE GENOMIC DNA]</scope>
    <source>
        <strain evidence="9">ATCC 700848 / DSM 11109 / ASRB2</strain>
    </source>
</reference>
<dbReference type="OrthoDB" id="9814290at2"/>
<dbReference type="eggNOG" id="COG0755">
    <property type="taxonomic scope" value="Bacteria"/>
</dbReference>
<accession>F2NI95</accession>
<gene>
    <name evidence="8" type="ordered locus">Desac_2035</name>
</gene>
<dbReference type="GO" id="GO:0005886">
    <property type="term" value="C:plasma membrane"/>
    <property type="evidence" value="ECO:0007669"/>
    <property type="project" value="TreeGrafter"/>
</dbReference>
<dbReference type="PANTHER" id="PTHR30071:SF1">
    <property type="entry name" value="CYTOCHROME B_B6 PROTEIN-RELATED"/>
    <property type="match status" value="1"/>
</dbReference>
<feature type="transmembrane region" description="Helical" evidence="6">
    <location>
        <begin position="241"/>
        <end position="262"/>
    </location>
</feature>
<evidence type="ECO:0000256" key="5">
    <source>
        <dbReference type="ARBA" id="ARBA00023136"/>
    </source>
</evidence>
<dbReference type="GO" id="GO:0017004">
    <property type="term" value="P:cytochrome complex assembly"/>
    <property type="evidence" value="ECO:0007669"/>
    <property type="project" value="UniProtKB-KW"/>
</dbReference>
<feature type="transmembrane region" description="Helical" evidence="6">
    <location>
        <begin position="91"/>
        <end position="111"/>
    </location>
</feature>
<dbReference type="AlphaFoldDB" id="F2NI95"/>
<keyword evidence="2 6" id="KW-0812">Transmembrane</keyword>
<dbReference type="Proteomes" id="UP000000483">
    <property type="component" value="Chromosome"/>
</dbReference>
<evidence type="ECO:0000256" key="2">
    <source>
        <dbReference type="ARBA" id="ARBA00022692"/>
    </source>
</evidence>